<dbReference type="Proteomes" id="UP001151760">
    <property type="component" value="Unassembled WGS sequence"/>
</dbReference>
<name>A0ABQ5DGN9_9ASTR</name>
<protein>
    <submittedName>
        <fullName evidence="2">Reverse transcriptase domain-containing protein</fullName>
    </submittedName>
</protein>
<dbReference type="PANTHER" id="PTHR33223:SF11">
    <property type="entry name" value="ELEMENT PROTEIN, PUTATIVE-RELATED"/>
    <property type="match status" value="1"/>
</dbReference>
<gene>
    <name evidence="2" type="ORF">Tco_0937367</name>
</gene>
<keyword evidence="2" id="KW-0695">RNA-directed DNA polymerase</keyword>
<keyword evidence="3" id="KW-1185">Reference proteome</keyword>
<keyword evidence="2" id="KW-0808">Transferase</keyword>
<evidence type="ECO:0000313" key="3">
    <source>
        <dbReference type="Proteomes" id="UP001151760"/>
    </source>
</evidence>
<dbReference type="InterPro" id="IPR005162">
    <property type="entry name" value="Retrotrans_gag_dom"/>
</dbReference>
<dbReference type="GO" id="GO:0003964">
    <property type="term" value="F:RNA-directed DNA polymerase activity"/>
    <property type="evidence" value="ECO:0007669"/>
    <property type="project" value="UniProtKB-KW"/>
</dbReference>
<reference evidence="2" key="1">
    <citation type="journal article" date="2022" name="Int. J. Mol. Sci.">
        <title>Draft Genome of Tanacetum Coccineum: Genomic Comparison of Closely Related Tanacetum-Family Plants.</title>
        <authorList>
            <person name="Yamashiro T."/>
            <person name="Shiraishi A."/>
            <person name="Nakayama K."/>
            <person name="Satake H."/>
        </authorList>
    </citation>
    <scope>NUCLEOTIDE SEQUENCE</scope>
</reference>
<evidence type="ECO:0000313" key="2">
    <source>
        <dbReference type="EMBL" id="GJT37502.1"/>
    </source>
</evidence>
<organism evidence="2 3">
    <name type="scientific">Tanacetum coccineum</name>
    <dbReference type="NCBI Taxonomy" id="301880"/>
    <lineage>
        <taxon>Eukaryota</taxon>
        <taxon>Viridiplantae</taxon>
        <taxon>Streptophyta</taxon>
        <taxon>Embryophyta</taxon>
        <taxon>Tracheophyta</taxon>
        <taxon>Spermatophyta</taxon>
        <taxon>Magnoliopsida</taxon>
        <taxon>eudicotyledons</taxon>
        <taxon>Gunneridae</taxon>
        <taxon>Pentapetalae</taxon>
        <taxon>asterids</taxon>
        <taxon>campanulids</taxon>
        <taxon>Asterales</taxon>
        <taxon>Asteraceae</taxon>
        <taxon>Asteroideae</taxon>
        <taxon>Anthemideae</taxon>
        <taxon>Anthemidinae</taxon>
        <taxon>Tanacetum</taxon>
    </lineage>
</organism>
<keyword evidence="2" id="KW-0548">Nucleotidyltransferase</keyword>
<accession>A0ABQ5DGN9</accession>
<proteinExistence type="predicted"/>
<evidence type="ECO:0000259" key="1">
    <source>
        <dbReference type="Pfam" id="PF03732"/>
    </source>
</evidence>
<dbReference type="PANTHER" id="PTHR33223">
    <property type="entry name" value="CCHC-TYPE DOMAIN-CONTAINING PROTEIN"/>
    <property type="match status" value="1"/>
</dbReference>
<feature type="domain" description="Retrotransposon gag" evidence="1">
    <location>
        <begin position="62"/>
        <end position="121"/>
    </location>
</feature>
<dbReference type="Pfam" id="PF03732">
    <property type="entry name" value="Retrotrans_gag"/>
    <property type="match status" value="1"/>
</dbReference>
<reference evidence="2" key="2">
    <citation type="submission" date="2022-01" db="EMBL/GenBank/DDBJ databases">
        <authorList>
            <person name="Yamashiro T."/>
            <person name="Shiraishi A."/>
            <person name="Satake H."/>
            <person name="Nakayama K."/>
        </authorList>
    </citation>
    <scope>NUCLEOTIDE SEQUENCE</scope>
</reference>
<comment type="caution">
    <text evidence="2">The sequence shown here is derived from an EMBL/GenBank/DDBJ whole genome shotgun (WGS) entry which is preliminary data.</text>
</comment>
<dbReference type="EMBL" id="BQNB010015228">
    <property type="protein sequence ID" value="GJT37502.1"/>
    <property type="molecule type" value="Genomic_DNA"/>
</dbReference>
<sequence>MVKPKIGNDVEFEINSNFMRELRRKLFKGTDDEDAHEHVRRVLEIADLFHFPDVTHDVVMLKVFPITLKGPALRWINIISARLVTTWDLHEKAFIRQYCPPLKTAKKFEEIRNFKQEVDEPLVHIFYTGLYIPTRIMLDSKGFIPLMTPTQALKSIQVVADHSRTWYDEAITKERIEGSSDDIDIKQLDENIHVFQVSSKTCEGMHLTEECTLRKEDKAVEQNKYMRSLEETIIKFCEDPIKE</sequence>